<dbReference type="PANTHER" id="PTHR12911">
    <property type="entry name" value="SAD1/UNC-84-LIKE PROTEIN-RELATED"/>
    <property type="match status" value="1"/>
</dbReference>
<gene>
    <name evidence="9" type="primary">LOC108734582</name>
</gene>
<dbReference type="GeneID" id="108734582"/>
<comment type="subcellular location">
    <subcellularLocation>
        <location evidence="1">Membrane</location>
    </subcellularLocation>
</comment>
<evidence type="ECO:0000313" key="8">
    <source>
        <dbReference type="Proteomes" id="UP000192223"/>
    </source>
</evidence>
<keyword evidence="5 6" id="KW-0472">Membrane</keyword>
<dbReference type="InterPro" id="IPR045119">
    <property type="entry name" value="SUN1-5"/>
</dbReference>
<proteinExistence type="predicted"/>
<keyword evidence="2 6" id="KW-0812">Transmembrane</keyword>
<evidence type="ECO:0000259" key="7">
    <source>
        <dbReference type="PROSITE" id="PS51469"/>
    </source>
</evidence>
<dbReference type="PANTHER" id="PTHR12911:SF8">
    <property type="entry name" value="KLAROID PROTEIN-RELATED"/>
    <property type="match status" value="1"/>
</dbReference>
<evidence type="ECO:0000256" key="2">
    <source>
        <dbReference type="ARBA" id="ARBA00022692"/>
    </source>
</evidence>
<dbReference type="KEGG" id="apln:108734582"/>
<dbReference type="GO" id="GO:0043495">
    <property type="term" value="F:protein-membrane adaptor activity"/>
    <property type="evidence" value="ECO:0007669"/>
    <property type="project" value="TreeGrafter"/>
</dbReference>
<evidence type="ECO:0000256" key="5">
    <source>
        <dbReference type="ARBA" id="ARBA00023136"/>
    </source>
</evidence>
<dbReference type="AlphaFoldDB" id="A0A1W4WCK3"/>
<organism evidence="8 9">
    <name type="scientific">Agrilus planipennis</name>
    <name type="common">Emerald ash borer</name>
    <name type="synonym">Agrilus marcopoli</name>
    <dbReference type="NCBI Taxonomy" id="224129"/>
    <lineage>
        <taxon>Eukaryota</taxon>
        <taxon>Metazoa</taxon>
        <taxon>Ecdysozoa</taxon>
        <taxon>Arthropoda</taxon>
        <taxon>Hexapoda</taxon>
        <taxon>Insecta</taxon>
        <taxon>Pterygota</taxon>
        <taxon>Neoptera</taxon>
        <taxon>Endopterygota</taxon>
        <taxon>Coleoptera</taxon>
        <taxon>Polyphaga</taxon>
        <taxon>Elateriformia</taxon>
        <taxon>Buprestoidea</taxon>
        <taxon>Buprestidae</taxon>
        <taxon>Agrilinae</taxon>
        <taxon>Agrilus</taxon>
    </lineage>
</organism>
<dbReference type="RefSeq" id="XP_018321706.1">
    <property type="nucleotide sequence ID" value="XM_018466204.2"/>
</dbReference>
<dbReference type="InterPro" id="IPR012919">
    <property type="entry name" value="SUN_dom"/>
</dbReference>
<dbReference type="Pfam" id="PF07738">
    <property type="entry name" value="Sad1_UNC"/>
    <property type="match status" value="1"/>
</dbReference>
<evidence type="ECO:0000256" key="6">
    <source>
        <dbReference type="SAM" id="Phobius"/>
    </source>
</evidence>
<dbReference type="Proteomes" id="UP000192223">
    <property type="component" value="Unplaced"/>
</dbReference>
<keyword evidence="8" id="KW-1185">Reference proteome</keyword>
<keyword evidence="3 6" id="KW-1133">Transmembrane helix</keyword>
<accession>A0A1W4WCK3</accession>
<keyword evidence="4" id="KW-0175">Coiled coil</keyword>
<evidence type="ECO:0000256" key="1">
    <source>
        <dbReference type="ARBA" id="ARBA00004370"/>
    </source>
</evidence>
<feature type="transmembrane region" description="Helical" evidence="6">
    <location>
        <begin position="133"/>
        <end position="153"/>
    </location>
</feature>
<name>A0A1W4WCK3_AGRPL</name>
<dbReference type="Gene3D" id="2.60.120.260">
    <property type="entry name" value="Galactose-binding domain-like"/>
    <property type="match status" value="1"/>
</dbReference>
<dbReference type="InParanoid" id="A0A1W4WCK3"/>
<reference evidence="9" key="1">
    <citation type="submission" date="2025-08" db="UniProtKB">
        <authorList>
            <consortium name="RefSeq"/>
        </authorList>
    </citation>
    <scope>IDENTIFICATION</scope>
    <source>
        <tissue evidence="9">Entire body</tissue>
    </source>
</reference>
<dbReference type="PROSITE" id="PS51469">
    <property type="entry name" value="SUN"/>
    <property type="match status" value="1"/>
</dbReference>
<sequence>MSLSAANSTSSMVLPNDDDGISCCSLTESESANSNGSHKHKYYTRLAAKFNEQDNGENNPDISSLALPEVTNSSQENNKSDNPITSCQSVICYTDHTICPNLVKKRKKVMDITGRPFACSCDRVSWRKNTLKLFTFASVVFFVLIANQLFMTITENKSDLASIKLQMGSLTSDICETRKKTDKKLSKIENILSSLNSHYKKELELDFPTCATDEICPSKPESSKGCSCSGDSPDKKCSNIRKLVNEALLEFKADKTGKTDFALESAGGGIVAVRQGKPYCPGSSGKVKYLGIELCPNPLNRPEAILKPSVMPGECWAFQGGSASVIIHLLSFVLINGVTLEHIPKSLSPTGEISNAPKNFAIYGLESPNDDVGVCLGKFTFNINGPPLQTFDIKPKKNKPFRLIEFNILSNHGHPNYTCVYRLRVHGTLADLSKSGKDHCKTDTR</sequence>
<evidence type="ECO:0000313" key="9">
    <source>
        <dbReference type="RefSeq" id="XP_018321706.1"/>
    </source>
</evidence>
<evidence type="ECO:0000256" key="4">
    <source>
        <dbReference type="ARBA" id="ARBA00023054"/>
    </source>
</evidence>
<dbReference type="STRING" id="224129.A0A1W4WCK3"/>
<dbReference type="FunFam" id="2.60.120.260:FF:000009">
    <property type="entry name" value="SUN domain-containing protein 1 isoform X1"/>
    <property type="match status" value="1"/>
</dbReference>
<dbReference type="GO" id="GO:0034993">
    <property type="term" value="C:meiotic nuclear membrane microtubule tethering complex"/>
    <property type="evidence" value="ECO:0007669"/>
    <property type="project" value="TreeGrafter"/>
</dbReference>
<dbReference type="OrthoDB" id="342281at2759"/>
<feature type="domain" description="SUN" evidence="7">
    <location>
        <begin position="267"/>
        <end position="430"/>
    </location>
</feature>
<evidence type="ECO:0000256" key="3">
    <source>
        <dbReference type="ARBA" id="ARBA00022989"/>
    </source>
</evidence>
<protein>
    <submittedName>
        <fullName evidence="9">Nuclear migration and anchoring protein unc-84-like</fullName>
    </submittedName>
</protein>